<dbReference type="PROSITE" id="PS51390">
    <property type="entry name" value="WAP"/>
    <property type="match status" value="1"/>
</dbReference>
<accession>A0A091DZ45</accession>
<evidence type="ECO:0000259" key="1">
    <source>
        <dbReference type="PROSITE" id="PS51390"/>
    </source>
</evidence>
<dbReference type="GO" id="GO:0005576">
    <property type="term" value="C:extracellular region"/>
    <property type="evidence" value="ECO:0007669"/>
    <property type="project" value="InterPro"/>
</dbReference>
<evidence type="ECO:0000313" key="3">
    <source>
        <dbReference type="Proteomes" id="UP000028990"/>
    </source>
</evidence>
<dbReference type="InterPro" id="IPR008197">
    <property type="entry name" value="WAP_dom"/>
</dbReference>
<dbReference type="Proteomes" id="UP000028990">
    <property type="component" value="Unassembled WGS sequence"/>
</dbReference>
<dbReference type="EMBL" id="KN121738">
    <property type="protein sequence ID" value="KFO35580.1"/>
    <property type="molecule type" value="Genomic_DNA"/>
</dbReference>
<reference evidence="2 3" key="1">
    <citation type="submission" date="2013-11" db="EMBL/GenBank/DDBJ databases">
        <title>The Damaraland mole rat (Fukomys damarensis) genome and evolution of African mole rats.</title>
        <authorList>
            <person name="Gladyshev V.N."/>
            <person name="Fang X."/>
        </authorList>
    </citation>
    <scope>NUCLEOTIDE SEQUENCE [LARGE SCALE GENOMIC DNA]</scope>
    <source>
        <tissue evidence="2">Liver</tissue>
    </source>
</reference>
<dbReference type="AlphaFoldDB" id="A0A091DZ45"/>
<name>A0A091DZ45_FUKDA</name>
<organism evidence="2 3">
    <name type="scientific">Fukomys damarensis</name>
    <name type="common">Damaraland mole rat</name>
    <name type="synonym">Cryptomys damarensis</name>
    <dbReference type="NCBI Taxonomy" id="885580"/>
    <lineage>
        <taxon>Eukaryota</taxon>
        <taxon>Metazoa</taxon>
        <taxon>Chordata</taxon>
        <taxon>Craniata</taxon>
        <taxon>Vertebrata</taxon>
        <taxon>Euteleostomi</taxon>
        <taxon>Mammalia</taxon>
        <taxon>Eutheria</taxon>
        <taxon>Euarchontoglires</taxon>
        <taxon>Glires</taxon>
        <taxon>Rodentia</taxon>
        <taxon>Hystricomorpha</taxon>
        <taxon>Bathyergidae</taxon>
        <taxon>Fukomys</taxon>
    </lineage>
</organism>
<feature type="domain" description="WAP" evidence="1">
    <location>
        <begin position="59"/>
        <end position="104"/>
    </location>
</feature>
<keyword evidence="3" id="KW-1185">Reference proteome</keyword>
<gene>
    <name evidence="2" type="ORF">H920_03015</name>
</gene>
<proteinExistence type="predicted"/>
<dbReference type="GO" id="GO:0030414">
    <property type="term" value="F:peptidase inhibitor activity"/>
    <property type="evidence" value="ECO:0007669"/>
    <property type="project" value="InterPro"/>
</dbReference>
<evidence type="ECO:0000313" key="2">
    <source>
        <dbReference type="EMBL" id="KFO35580.1"/>
    </source>
</evidence>
<sequence length="224" mass="25129">MALWEVCDILSRLRLVALVRVMTPQALASTLLLCVQLLFVQTRGGHRERDWKRTQKTQVVPEIKRCEKPPEFHQCNRQCEDHRDCQANNVCCSTFCGNICMSLPGVGGEEHGGGKDKDFMRIQFRMNRHMAAVDPAHILLLVHGNPPVGLHLGTTALQIGTRELLPVLYIAGRLFTRTPVLLCLLRDSLFTKPPSKSQRVSNFSCPVLTLELPVDSSRTLLPPL</sequence>
<protein>
    <submittedName>
        <fullName evidence="2">WAP four-disulfide core domain protein 10A</fullName>
    </submittedName>
</protein>